<sequence>MSFFKKLFNGLDKPIFKDWIFYLFLIAIAGQVNNALTPAAGSSALAAFGLSVFVGVPTAYIFFLLVPLKLRNRYRTRDVRATKTSSKKTYQDACSNIARLESLITLKASSLTTLDNSSKSAASNTTIFNLHGVTLREVREGTRTTETKGDFSGNMRSGTVGIGIGRVGLAATSGMMKGKTRSTSVSFPAPELITNIDEGKVVVQNSLIAFAGGKYSRSAKYTDLISWGYSGNQISFSVLGGDKVWILGFSNYSDAELVGSVLTIAEEASDHVLSKNDLKTLSKNVTDEISQLKDEKAKFEIIKSDYLAIEQ</sequence>
<accession>A0A6J7BV82</accession>
<keyword evidence="1" id="KW-0472">Membrane</keyword>
<protein>
    <submittedName>
        <fullName evidence="3">Unannotated protein</fullName>
    </submittedName>
</protein>
<feature type="transmembrane region" description="Helical" evidence="1">
    <location>
        <begin position="46"/>
        <end position="68"/>
    </location>
</feature>
<dbReference type="AlphaFoldDB" id="A0A6J7BV82"/>
<evidence type="ECO:0000313" key="2">
    <source>
        <dbReference type="EMBL" id="CAB4657987.1"/>
    </source>
</evidence>
<dbReference type="EMBL" id="CAEZWS010000007">
    <property type="protein sequence ID" value="CAB4657987.1"/>
    <property type="molecule type" value="Genomic_DNA"/>
</dbReference>
<dbReference type="EMBL" id="CAFBJH010000009">
    <property type="protein sequence ID" value="CAB4848268.1"/>
    <property type="molecule type" value="Genomic_DNA"/>
</dbReference>
<proteinExistence type="predicted"/>
<reference evidence="3" key="1">
    <citation type="submission" date="2020-05" db="EMBL/GenBank/DDBJ databases">
        <authorList>
            <person name="Chiriac C."/>
            <person name="Salcher M."/>
            <person name="Ghai R."/>
            <person name="Kavagutti S V."/>
        </authorList>
    </citation>
    <scope>NUCLEOTIDE SEQUENCE</scope>
</reference>
<evidence type="ECO:0000313" key="3">
    <source>
        <dbReference type="EMBL" id="CAB4848268.1"/>
    </source>
</evidence>
<feature type="transmembrane region" description="Helical" evidence="1">
    <location>
        <begin position="20"/>
        <end position="40"/>
    </location>
</feature>
<gene>
    <name evidence="2" type="ORF">UFOPK2288_00238</name>
    <name evidence="3" type="ORF">UFOPK3287_00285</name>
</gene>
<keyword evidence="1" id="KW-0812">Transmembrane</keyword>
<evidence type="ECO:0000256" key="1">
    <source>
        <dbReference type="SAM" id="Phobius"/>
    </source>
</evidence>
<keyword evidence="1" id="KW-1133">Transmembrane helix</keyword>
<name>A0A6J7BV82_9ZZZZ</name>
<organism evidence="3">
    <name type="scientific">freshwater metagenome</name>
    <dbReference type="NCBI Taxonomy" id="449393"/>
    <lineage>
        <taxon>unclassified sequences</taxon>
        <taxon>metagenomes</taxon>
        <taxon>ecological metagenomes</taxon>
    </lineage>
</organism>